<evidence type="ECO:0000256" key="1">
    <source>
        <dbReference type="SAM" id="SignalP"/>
    </source>
</evidence>
<dbReference type="EMBL" id="JARKIF010000021">
    <property type="protein sequence ID" value="KAJ7617132.1"/>
    <property type="molecule type" value="Genomic_DNA"/>
</dbReference>
<name>A0AAD7BC93_9AGAR</name>
<sequence length="117" mass="12398">MKFSAALSTGVVLALAQQALGQVTFAVSSSAASSTCTPGTIIWCTQATIDAHECKGNFDPGQRCLHITETHPNCHISLYQEENQQGPVEVRISTASEGTIHASSDDPAWLSYGVFCP</sequence>
<accession>A0AAD7BC93</accession>
<evidence type="ECO:0000313" key="3">
    <source>
        <dbReference type="Proteomes" id="UP001221142"/>
    </source>
</evidence>
<feature type="chain" id="PRO_5042152919" evidence="1">
    <location>
        <begin position="22"/>
        <end position="117"/>
    </location>
</feature>
<dbReference type="Proteomes" id="UP001221142">
    <property type="component" value="Unassembled WGS sequence"/>
</dbReference>
<dbReference type="AlphaFoldDB" id="A0AAD7BC93"/>
<proteinExistence type="predicted"/>
<reference evidence="2" key="1">
    <citation type="submission" date="2023-03" db="EMBL/GenBank/DDBJ databases">
        <title>Massive genome expansion in bonnet fungi (Mycena s.s.) driven by repeated elements and novel gene families across ecological guilds.</title>
        <authorList>
            <consortium name="Lawrence Berkeley National Laboratory"/>
            <person name="Harder C.B."/>
            <person name="Miyauchi S."/>
            <person name="Viragh M."/>
            <person name="Kuo A."/>
            <person name="Thoen E."/>
            <person name="Andreopoulos B."/>
            <person name="Lu D."/>
            <person name="Skrede I."/>
            <person name="Drula E."/>
            <person name="Henrissat B."/>
            <person name="Morin E."/>
            <person name="Kohler A."/>
            <person name="Barry K."/>
            <person name="LaButti K."/>
            <person name="Morin E."/>
            <person name="Salamov A."/>
            <person name="Lipzen A."/>
            <person name="Mereny Z."/>
            <person name="Hegedus B."/>
            <person name="Baldrian P."/>
            <person name="Stursova M."/>
            <person name="Weitz H."/>
            <person name="Taylor A."/>
            <person name="Grigoriev I.V."/>
            <person name="Nagy L.G."/>
            <person name="Martin F."/>
            <person name="Kauserud H."/>
        </authorList>
    </citation>
    <scope>NUCLEOTIDE SEQUENCE</scope>
    <source>
        <strain evidence="2">9284</strain>
    </source>
</reference>
<keyword evidence="3" id="KW-1185">Reference proteome</keyword>
<keyword evidence="1" id="KW-0732">Signal</keyword>
<gene>
    <name evidence="2" type="ORF">FB45DRAFT_872608</name>
</gene>
<evidence type="ECO:0000313" key="2">
    <source>
        <dbReference type="EMBL" id="KAJ7617132.1"/>
    </source>
</evidence>
<comment type="caution">
    <text evidence="2">The sequence shown here is derived from an EMBL/GenBank/DDBJ whole genome shotgun (WGS) entry which is preliminary data.</text>
</comment>
<feature type="signal peptide" evidence="1">
    <location>
        <begin position="1"/>
        <end position="21"/>
    </location>
</feature>
<organism evidence="2 3">
    <name type="scientific">Roridomyces roridus</name>
    <dbReference type="NCBI Taxonomy" id="1738132"/>
    <lineage>
        <taxon>Eukaryota</taxon>
        <taxon>Fungi</taxon>
        <taxon>Dikarya</taxon>
        <taxon>Basidiomycota</taxon>
        <taxon>Agaricomycotina</taxon>
        <taxon>Agaricomycetes</taxon>
        <taxon>Agaricomycetidae</taxon>
        <taxon>Agaricales</taxon>
        <taxon>Marasmiineae</taxon>
        <taxon>Mycenaceae</taxon>
        <taxon>Roridomyces</taxon>
    </lineage>
</organism>
<protein>
    <submittedName>
        <fullName evidence="2">Uncharacterized protein</fullName>
    </submittedName>
</protein>